<name>A0A9X3XBB5_9BACT</name>
<dbReference type="InterPro" id="IPR027463">
    <property type="entry name" value="AcrB_DN_DC_subdom"/>
</dbReference>
<evidence type="ECO:0000313" key="2">
    <source>
        <dbReference type="EMBL" id="MDC3985843.1"/>
    </source>
</evidence>
<dbReference type="RefSeq" id="WP_272426657.1">
    <property type="nucleotide sequence ID" value="NZ_JAGTJJ010000032.1"/>
</dbReference>
<dbReference type="SUPFAM" id="SSF82866">
    <property type="entry name" value="Multidrug efflux transporter AcrB transmembrane domain"/>
    <property type="match status" value="2"/>
</dbReference>
<dbReference type="Proteomes" id="UP001151081">
    <property type="component" value="Unassembled WGS sequence"/>
</dbReference>
<feature type="transmembrane region" description="Helical" evidence="1">
    <location>
        <begin position="360"/>
        <end position="379"/>
    </location>
</feature>
<feature type="transmembrane region" description="Helical" evidence="1">
    <location>
        <begin position="953"/>
        <end position="970"/>
    </location>
</feature>
<dbReference type="EMBL" id="JAGTJJ010000032">
    <property type="protein sequence ID" value="MDC3985843.1"/>
    <property type="molecule type" value="Genomic_DNA"/>
</dbReference>
<feature type="transmembrane region" description="Helical" evidence="1">
    <location>
        <begin position="461"/>
        <end position="480"/>
    </location>
</feature>
<dbReference type="PRINTS" id="PR00702">
    <property type="entry name" value="ACRIFLAVINRP"/>
</dbReference>
<keyword evidence="1" id="KW-1133">Transmembrane helix</keyword>
<feature type="transmembrane region" description="Helical" evidence="1">
    <location>
        <begin position="903"/>
        <end position="925"/>
    </location>
</feature>
<accession>A0A9X3XBB5</accession>
<dbReference type="SUPFAM" id="SSF82714">
    <property type="entry name" value="Multidrug efflux transporter AcrB TolC docking domain, DN and DC subdomains"/>
    <property type="match status" value="2"/>
</dbReference>
<dbReference type="Gene3D" id="3.30.70.1430">
    <property type="entry name" value="Multidrug efflux transporter AcrB pore domain"/>
    <property type="match status" value="2"/>
</dbReference>
<dbReference type="GO" id="GO:0005886">
    <property type="term" value="C:plasma membrane"/>
    <property type="evidence" value="ECO:0007669"/>
    <property type="project" value="TreeGrafter"/>
</dbReference>
<protein>
    <submittedName>
        <fullName evidence="2">Efflux RND transporter permease subunit</fullName>
    </submittedName>
</protein>
<keyword evidence="1" id="KW-0472">Membrane</keyword>
<proteinExistence type="predicted"/>
<keyword evidence="3" id="KW-1185">Reference proteome</keyword>
<feature type="transmembrane region" description="Helical" evidence="1">
    <location>
        <begin position="874"/>
        <end position="897"/>
    </location>
</feature>
<organism evidence="2 3">
    <name type="scientific">Polyangium jinanense</name>
    <dbReference type="NCBI Taxonomy" id="2829994"/>
    <lineage>
        <taxon>Bacteria</taxon>
        <taxon>Pseudomonadati</taxon>
        <taxon>Myxococcota</taxon>
        <taxon>Polyangia</taxon>
        <taxon>Polyangiales</taxon>
        <taxon>Polyangiaceae</taxon>
        <taxon>Polyangium</taxon>
    </lineage>
</organism>
<dbReference type="Gene3D" id="3.30.2090.10">
    <property type="entry name" value="Multidrug efflux transporter AcrB TolC docking domain, DN and DC subdomains"/>
    <property type="match status" value="2"/>
</dbReference>
<feature type="transmembrane region" description="Helical" evidence="1">
    <location>
        <begin position="850"/>
        <end position="867"/>
    </location>
</feature>
<feature type="transmembrane region" description="Helical" evidence="1">
    <location>
        <begin position="430"/>
        <end position="455"/>
    </location>
</feature>
<gene>
    <name evidence="2" type="ORF">KEG57_35510</name>
</gene>
<dbReference type="InterPro" id="IPR001036">
    <property type="entry name" value="Acrflvin-R"/>
</dbReference>
<feature type="transmembrane region" description="Helical" evidence="1">
    <location>
        <begin position="530"/>
        <end position="550"/>
    </location>
</feature>
<feature type="transmembrane region" description="Helical" evidence="1">
    <location>
        <begin position="982"/>
        <end position="1008"/>
    </location>
</feature>
<keyword evidence="1" id="KW-0812">Transmembrane</keyword>
<evidence type="ECO:0000313" key="3">
    <source>
        <dbReference type="Proteomes" id="UP001151081"/>
    </source>
</evidence>
<dbReference type="SUPFAM" id="SSF82693">
    <property type="entry name" value="Multidrug efflux transporter AcrB pore domain, PN1, PN2, PC1 and PC2 subdomains"/>
    <property type="match status" value="3"/>
</dbReference>
<dbReference type="AlphaFoldDB" id="A0A9X3XBB5"/>
<dbReference type="PANTHER" id="PTHR32063:SF0">
    <property type="entry name" value="SWARMING MOTILITY PROTEIN SWRC"/>
    <property type="match status" value="1"/>
</dbReference>
<dbReference type="Gene3D" id="3.30.70.1320">
    <property type="entry name" value="Multidrug efflux transporter AcrB pore domain like"/>
    <property type="match status" value="1"/>
</dbReference>
<reference evidence="2 3" key="1">
    <citation type="submission" date="2021-04" db="EMBL/GenBank/DDBJ databases">
        <title>Genome analysis of Polyangium sp.</title>
        <authorList>
            <person name="Li Y."/>
            <person name="Wang J."/>
        </authorList>
    </citation>
    <scope>NUCLEOTIDE SEQUENCE [LARGE SCALE GENOMIC DNA]</scope>
    <source>
        <strain evidence="2 3">SDU14</strain>
    </source>
</reference>
<comment type="caution">
    <text evidence="2">The sequence shown here is derived from an EMBL/GenBank/DDBJ whole genome shotgun (WGS) entry which is preliminary data.</text>
</comment>
<evidence type="ECO:0000256" key="1">
    <source>
        <dbReference type="SAM" id="Phobius"/>
    </source>
</evidence>
<dbReference type="Gene3D" id="3.30.70.1440">
    <property type="entry name" value="Multidrug efflux transporter AcrB pore domain"/>
    <property type="match status" value="1"/>
</dbReference>
<dbReference type="Pfam" id="PF00873">
    <property type="entry name" value="ACR_tran"/>
    <property type="match status" value="1"/>
</dbReference>
<dbReference type="GO" id="GO:0042910">
    <property type="term" value="F:xenobiotic transmembrane transporter activity"/>
    <property type="evidence" value="ECO:0007669"/>
    <property type="project" value="TreeGrafter"/>
</dbReference>
<feature type="transmembrane region" description="Helical" evidence="1">
    <location>
        <begin position="12"/>
        <end position="29"/>
    </location>
</feature>
<feature type="transmembrane region" description="Helical" evidence="1">
    <location>
        <begin position="335"/>
        <end position="353"/>
    </location>
</feature>
<dbReference type="Gene3D" id="1.20.1640.10">
    <property type="entry name" value="Multidrug efflux transporter AcrB transmembrane domain"/>
    <property type="match status" value="2"/>
</dbReference>
<sequence length="1032" mass="112069">MNLSAIAIKRPVFTVMVAVALLVLGIVGYKRLGTDLFPDVSFPVASVTIVYPGASPAEIETQISKPIEDAVVSLNGIDRVRTFSREGVSTTVVIFKLDVDIQEAAQLVRERVAQARFKLPKDIEEPVISRLDTGAAPVLIYTLRGKRSLSQIRNFADDVIRPSLEQVDGVAAVNIRGGAEREVKVLLDRARIDALGVQPAQIVAAIKGANLTVPAGRYEQGTREISVRAMGELEAVDTLRDLVVSMARDGSSVRLRDVADVQDGFEDMRTRIRVNNEEAVAFEVVKQSGRNTVEICEGVRKKLATLEKTFPEDLKTSLIMDQSTFIQENAHEVQIAIWFGGAMAILIILIFMLDLRSTLISAVALPTSVVATFFLMYVLGFTLNMMTLLGLSLAIGLLIDDAVVVRENIFKHLERGEPPMEAALNGTKEIALSVLATTLTIVAVFVPVAFMGGIVGQFFRQFGLTVSGAVLVSLFVAFTLDPMLSSRFSKSLEHGAKDPFAWLKRPFEWVFRAMDDSYRDVLGWVVKHKLVVGLVAFGTLIGSGQLMALMGSDFVNPEDRGEMMVEIELPAGTSLDELATQSLEAEKKLLAHPQLRTLYVTLGPNGEVNKAHYRILTTKKHERAVPLDAIKDDVRAIAKAVPGANVVITEPEFVEGAGVQAPIMINVRGESYDDIRALADQVAGVLQTTAGVTDVQVKFSPGRPEMRVKVDRQRAADQGISVAQVAMTLRTAIEGEEASKLRQGKDEVPIRVQMREEDRASPAELSRLTLWSPRGAVALSDIARLEMGEGPQVIEREDRQRQIAVWATPRGRSLGEIVGELTPRIDALQKPKGTSLTYDGQIEQMNDTNSSMGTALLLAIIFIYLVLASQFESFIHPLTIMMTLPLALVGAILGLFLMDTSMAMGAMIGIILLMGLVTKNAILLVDRAIVRVRENNETPLQAILEAGPERLRPILMTSAAMVLGMLPTAISNGEGSEFRAPMAIAVIGGVVSSTLLSLVVIPALYLAIENAKAWLRARGIVKGDAEPAPAAE</sequence>
<feature type="transmembrane region" description="Helical" evidence="1">
    <location>
        <begin position="385"/>
        <end position="405"/>
    </location>
</feature>
<dbReference type="PANTHER" id="PTHR32063">
    <property type="match status" value="1"/>
</dbReference>